<dbReference type="SUPFAM" id="SSF56601">
    <property type="entry name" value="beta-lactamase/transpeptidase-like"/>
    <property type="match status" value="1"/>
</dbReference>
<dbReference type="PANTHER" id="PTHR30627">
    <property type="entry name" value="PEPTIDOGLYCAN D,D-TRANSPEPTIDASE"/>
    <property type="match status" value="1"/>
</dbReference>
<organism evidence="2">
    <name type="scientific">marine sediment metagenome</name>
    <dbReference type="NCBI Taxonomy" id="412755"/>
    <lineage>
        <taxon>unclassified sequences</taxon>
        <taxon>metagenomes</taxon>
        <taxon>ecological metagenomes</taxon>
    </lineage>
</organism>
<comment type="caution">
    <text evidence="2">The sequence shown here is derived from an EMBL/GenBank/DDBJ whole genome shotgun (WGS) entry which is preliminary data.</text>
</comment>
<accession>X0XCB7</accession>
<dbReference type="AlphaFoldDB" id="X0XCB7"/>
<feature type="non-terminal residue" evidence="2">
    <location>
        <position position="201"/>
    </location>
</feature>
<dbReference type="EMBL" id="BARS01043580">
    <property type="protein sequence ID" value="GAG40725.1"/>
    <property type="molecule type" value="Genomic_DNA"/>
</dbReference>
<dbReference type="GO" id="GO:0008658">
    <property type="term" value="F:penicillin binding"/>
    <property type="evidence" value="ECO:0007669"/>
    <property type="project" value="TreeGrafter"/>
</dbReference>
<protein>
    <recommendedName>
        <fullName evidence="3">Penicillin-binding protein transpeptidase domain-containing protein</fullName>
    </recommendedName>
</protein>
<dbReference type="InterPro" id="IPR012338">
    <property type="entry name" value="Beta-lactam/transpept-like"/>
</dbReference>
<reference evidence="2" key="1">
    <citation type="journal article" date="2014" name="Front. Microbiol.">
        <title>High frequency of phylogenetically diverse reductive dehalogenase-homologous genes in deep subseafloor sedimentary metagenomes.</title>
        <authorList>
            <person name="Kawai M."/>
            <person name="Futagami T."/>
            <person name="Toyoda A."/>
            <person name="Takaki Y."/>
            <person name="Nishi S."/>
            <person name="Hori S."/>
            <person name="Arai W."/>
            <person name="Tsubouchi T."/>
            <person name="Morono Y."/>
            <person name="Uchiyama I."/>
            <person name="Ito T."/>
            <person name="Fujiyama A."/>
            <person name="Inagaki F."/>
            <person name="Takami H."/>
        </authorList>
    </citation>
    <scope>NUCLEOTIDE SEQUENCE</scope>
    <source>
        <strain evidence="2">Expedition CK06-06</strain>
    </source>
</reference>
<dbReference type="InterPro" id="IPR050515">
    <property type="entry name" value="Beta-lactam/transpept"/>
</dbReference>
<feature type="transmembrane region" description="Helical" evidence="1">
    <location>
        <begin position="12"/>
        <end position="32"/>
    </location>
</feature>
<dbReference type="Gene3D" id="3.90.1310.10">
    <property type="entry name" value="Penicillin-binding protein 2a (Domain 2)"/>
    <property type="match status" value="1"/>
</dbReference>
<keyword evidence="1" id="KW-0812">Transmembrane</keyword>
<proteinExistence type="predicted"/>
<dbReference type="GO" id="GO:0071555">
    <property type="term" value="P:cell wall organization"/>
    <property type="evidence" value="ECO:0007669"/>
    <property type="project" value="TreeGrafter"/>
</dbReference>
<keyword evidence="1" id="KW-0472">Membrane</keyword>
<evidence type="ECO:0000256" key="1">
    <source>
        <dbReference type="SAM" id="Phobius"/>
    </source>
</evidence>
<name>X0XCB7_9ZZZZ</name>
<sequence length="201" mass="22667">MMQQLARNIKRVAMVPTVGFLVLCLFLAYWQVIRAPALRADSNNSRAQARLKSIEPGELRDRHGKLLLGAERGARGFKRTYPEGRYVCHLTGYDRKTGIQPRIRAALLGIGRYEKPWAELLEGPRRGNDVALTVDLAAQQLATRLMRRRRGAVIALDARTGAILTMVSAPAYDPEQILKSNWDYELFTEDPEAPELNRALQ</sequence>
<dbReference type="Gene3D" id="3.40.710.10">
    <property type="entry name" value="DD-peptidase/beta-lactamase superfamily"/>
    <property type="match status" value="1"/>
</dbReference>
<keyword evidence="1" id="KW-1133">Transmembrane helix</keyword>
<evidence type="ECO:0000313" key="2">
    <source>
        <dbReference type="EMBL" id="GAG40725.1"/>
    </source>
</evidence>
<evidence type="ECO:0008006" key="3">
    <source>
        <dbReference type="Google" id="ProtNLM"/>
    </source>
</evidence>
<dbReference type="GO" id="GO:0005886">
    <property type="term" value="C:plasma membrane"/>
    <property type="evidence" value="ECO:0007669"/>
    <property type="project" value="TreeGrafter"/>
</dbReference>
<gene>
    <name evidence="2" type="ORF">S01H1_65954</name>
</gene>